<evidence type="ECO:0000256" key="2">
    <source>
        <dbReference type="ARBA" id="ARBA00022540"/>
    </source>
</evidence>
<evidence type="ECO:0000313" key="5">
    <source>
        <dbReference type="EMBL" id="KAH0517288.1"/>
    </source>
</evidence>
<dbReference type="GO" id="GO:0003743">
    <property type="term" value="F:translation initiation factor activity"/>
    <property type="evidence" value="ECO:0007669"/>
    <property type="project" value="UniProtKB-KW"/>
</dbReference>
<organism evidence="5 6">
    <name type="scientific">Microtus ochrogaster</name>
    <name type="common">Prairie vole</name>
    <dbReference type="NCBI Taxonomy" id="79684"/>
    <lineage>
        <taxon>Eukaryota</taxon>
        <taxon>Metazoa</taxon>
        <taxon>Chordata</taxon>
        <taxon>Craniata</taxon>
        <taxon>Vertebrata</taxon>
        <taxon>Euteleostomi</taxon>
        <taxon>Mammalia</taxon>
        <taxon>Eutheria</taxon>
        <taxon>Euarchontoglires</taxon>
        <taxon>Glires</taxon>
        <taxon>Rodentia</taxon>
        <taxon>Myomorpha</taxon>
        <taxon>Muroidea</taxon>
        <taxon>Cricetidae</taxon>
        <taxon>Arvicolinae</taxon>
        <taxon>Microtus</taxon>
    </lineage>
</organism>
<dbReference type="GO" id="GO:0005852">
    <property type="term" value="C:eukaryotic translation initiation factor 3 complex"/>
    <property type="evidence" value="ECO:0007669"/>
    <property type="project" value="InterPro"/>
</dbReference>
<keyword evidence="4" id="KW-0648">Protein biosynthesis</keyword>
<keyword evidence="2 5" id="KW-0396">Initiation factor</keyword>
<keyword evidence="3" id="KW-0694">RNA-binding</keyword>
<evidence type="ECO:0000256" key="1">
    <source>
        <dbReference type="ARBA" id="ARBA00022490"/>
    </source>
</evidence>
<dbReference type="AlphaFoldDB" id="A0A8J6GUX3"/>
<keyword evidence="1" id="KW-0963">Cytoplasm</keyword>
<evidence type="ECO:0000256" key="3">
    <source>
        <dbReference type="ARBA" id="ARBA00022884"/>
    </source>
</evidence>
<dbReference type="InterPro" id="IPR007783">
    <property type="entry name" value="eIF3d"/>
</dbReference>
<accession>A0A8J6GUX3</accession>
<dbReference type="PANTHER" id="PTHR12399">
    <property type="entry name" value="EUKARYOTIC TRANSLATION INITIATION FACTOR 3 SUBUNIT 7"/>
    <property type="match status" value="1"/>
</dbReference>
<dbReference type="PANTHER" id="PTHR12399:SF0">
    <property type="entry name" value="EUKARYOTIC TRANSLATION INITIATION FACTOR 3 SUBUNIT D"/>
    <property type="match status" value="1"/>
</dbReference>
<dbReference type="Proteomes" id="UP000710432">
    <property type="component" value="Unassembled WGS sequence"/>
</dbReference>
<gene>
    <name evidence="5" type="ORF">LTLLF_121965</name>
</gene>
<protein>
    <submittedName>
        <fullName evidence="5">Eukaryotic translation initiation factor 3 subunit D</fullName>
    </submittedName>
</protein>
<dbReference type="EMBL" id="JAATJU010016865">
    <property type="protein sequence ID" value="KAH0517288.1"/>
    <property type="molecule type" value="Genomic_DNA"/>
</dbReference>
<evidence type="ECO:0000313" key="6">
    <source>
        <dbReference type="Proteomes" id="UP000710432"/>
    </source>
</evidence>
<name>A0A8J6GUX3_MICOH</name>
<dbReference type="Pfam" id="PF05091">
    <property type="entry name" value="eIF-3_zeta"/>
    <property type="match status" value="3"/>
</dbReference>
<reference evidence="5" key="1">
    <citation type="submission" date="2020-03" db="EMBL/GenBank/DDBJ databases">
        <title>Studies in the Genomics of Life Span.</title>
        <authorList>
            <person name="Glass D."/>
        </authorList>
    </citation>
    <scope>NUCLEOTIDE SEQUENCE</scope>
    <source>
        <strain evidence="5">LTLLF</strain>
        <tissue evidence="5">Muscle</tissue>
    </source>
</reference>
<evidence type="ECO:0000256" key="4">
    <source>
        <dbReference type="ARBA" id="ARBA00022917"/>
    </source>
</evidence>
<dbReference type="GO" id="GO:0003723">
    <property type="term" value="F:RNA binding"/>
    <property type="evidence" value="ECO:0007669"/>
    <property type="project" value="UniProtKB-KW"/>
</dbReference>
<sequence length="232" mass="26668">MDFPWLMKMRYLEVSEPHIECCGALEYYSKTFDGITTRSEKPLRSIKHIFHTPSPPQTTLHSEASKNARQCVCHRCHPGYTGDIDLFVHCEHDGIMTGTNGGVSINIKTLNQWDSRHCSGVDWRQKLDSQCIAVIATELKNDSYKLTRWTCCALLAGSEYLKLGYVSRYQINLSIENTWAILSWVMDICVKLEEGKCLFLKDPNRQVIWVYSLPNGTFSSEEDEEDEEEEET</sequence>
<comment type="caution">
    <text evidence="5">The sequence shown here is derived from an EMBL/GenBank/DDBJ whole genome shotgun (WGS) entry which is preliminary data.</text>
</comment>
<proteinExistence type="predicted"/>